<dbReference type="AlphaFoldDB" id="A0A9N9CDX7"/>
<organism evidence="1 2">
    <name type="scientific">Dentiscutata erythropus</name>
    <dbReference type="NCBI Taxonomy" id="1348616"/>
    <lineage>
        <taxon>Eukaryota</taxon>
        <taxon>Fungi</taxon>
        <taxon>Fungi incertae sedis</taxon>
        <taxon>Mucoromycota</taxon>
        <taxon>Glomeromycotina</taxon>
        <taxon>Glomeromycetes</taxon>
        <taxon>Diversisporales</taxon>
        <taxon>Gigasporaceae</taxon>
        <taxon>Dentiscutata</taxon>
    </lineage>
</organism>
<name>A0A9N9CDX7_9GLOM</name>
<evidence type="ECO:0000313" key="1">
    <source>
        <dbReference type="EMBL" id="CAG8596394.1"/>
    </source>
</evidence>
<protein>
    <submittedName>
        <fullName evidence="1">14487_t:CDS:1</fullName>
    </submittedName>
</protein>
<comment type="caution">
    <text evidence="1">The sequence shown here is derived from an EMBL/GenBank/DDBJ whole genome shotgun (WGS) entry which is preliminary data.</text>
</comment>
<gene>
    <name evidence="1" type="ORF">DERYTH_LOCUS7415</name>
</gene>
<evidence type="ECO:0000313" key="2">
    <source>
        <dbReference type="Proteomes" id="UP000789405"/>
    </source>
</evidence>
<dbReference type="Proteomes" id="UP000789405">
    <property type="component" value="Unassembled WGS sequence"/>
</dbReference>
<keyword evidence="2" id="KW-1185">Reference proteome</keyword>
<feature type="non-terminal residue" evidence="1">
    <location>
        <position position="55"/>
    </location>
</feature>
<proteinExistence type="predicted"/>
<sequence>MANPSISFIKRCFISANEEIKTAQIAIPNYQSSMYTSRLINTKEIKIAYESAKFR</sequence>
<reference evidence="1" key="1">
    <citation type="submission" date="2021-06" db="EMBL/GenBank/DDBJ databases">
        <authorList>
            <person name="Kallberg Y."/>
            <person name="Tangrot J."/>
            <person name="Rosling A."/>
        </authorList>
    </citation>
    <scope>NUCLEOTIDE SEQUENCE</scope>
    <source>
        <strain evidence="1">MA453B</strain>
    </source>
</reference>
<dbReference type="EMBL" id="CAJVPY010003612">
    <property type="protein sequence ID" value="CAG8596394.1"/>
    <property type="molecule type" value="Genomic_DNA"/>
</dbReference>
<accession>A0A9N9CDX7</accession>
<dbReference type="OrthoDB" id="2332665at2759"/>